<feature type="domain" description="Guanylate cyclase" evidence="2">
    <location>
        <begin position="12"/>
        <end position="127"/>
    </location>
</feature>
<dbReference type="PROSITE" id="PS50005">
    <property type="entry name" value="TPR"/>
    <property type="match status" value="2"/>
</dbReference>
<proteinExistence type="predicted"/>
<keyword evidence="1" id="KW-0802">TPR repeat</keyword>
<dbReference type="SUPFAM" id="SSF48452">
    <property type="entry name" value="TPR-like"/>
    <property type="match status" value="1"/>
</dbReference>
<dbReference type="GO" id="GO:0004016">
    <property type="term" value="F:adenylate cyclase activity"/>
    <property type="evidence" value="ECO:0007669"/>
    <property type="project" value="UniProtKB-ARBA"/>
</dbReference>
<dbReference type="SUPFAM" id="SSF55073">
    <property type="entry name" value="Nucleotide cyclase"/>
    <property type="match status" value="1"/>
</dbReference>
<dbReference type="SUPFAM" id="SSF52964">
    <property type="entry name" value="TolB, N-terminal domain"/>
    <property type="match status" value="1"/>
</dbReference>
<sequence>MAAAWVERRLAAILAADVVGYSHRVEQDEAGTLTALKALQHEVFAPLLAEHHGRTVKLMGDGLIAEFGSVVDAVACAVAVQKDVAGRQAGVPAERRIVFRIGVNLGDVVVDAEDLLGDGVNISARLEQICEPGGIMISGTAYDHLRGKLDLTLEFAGEQRVKNLDRPIRAYRVRLDGWSDPTQPVSSAGRPDDKPSIAVLPFTNMSGDAEQEYFSDGITEDIITALSRLRWFFVIARSSMFVYKGQFADAKQVGRDLRVRYLLEGSVRKIGQRVRITSQLIDAVTGNHIWAERYDRELADIFALQDEITASVTAAIEPKLLAAEGIRAELRSVDDLNAWDLVARGLSHFWKLTAAESETAITILRQAVQRYPNYAPAHSMLAFALLVSAYVGWIPAGCDREFAAHLAHRAVELDEDDPWAHAALGYLAFTGRRTDDAVRHLHAALDLNPNFAAAHGALGWTLVFDGRSEEALCCFEQALRMSPRDPLNGFILAGIAAAHYLATRYPEAVKWARQAVQLRPGILGAHRVLCASLAQAGQVEEATSAISTLRQLQPNVSLDWVRDSVPYTMKPMAHFLEGLRKAGLTAVS</sequence>
<feature type="repeat" description="TPR" evidence="1">
    <location>
        <begin position="452"/>
        <end position="485"/>
    </location>
</feature>
<dbReference type="Pfam" id="PF13432">
    <property type="entry name" value="TPR_16"/>
    <property type="match status" value="1"/>
</dbReference>
<evidence type="ECO:0000313" key="4">
    <source>
        <dbReference type="Proteomes" id="UP000325684"/>
    </source>
</evidence>
<dbReference type="InterPro" id="IPR019734">
    <property type="entry name" value="TPR_rpt"/>
</dbReference>
<dbReference type="Gene3D" id="3.30.70.1230">
    <property type="entry name" value="Nucleotide cyclase"/>
    <property type="match status" value="1"/>
</dbReference>
<dbReference type="SMART" id="SM00028">
    <property type="entry name" value="TPR"/>
    <property type="match status" value="3"/>
</dbReference>
<dbReference type="PANTHER" id="PTHR43081">
    <property type="entry name" value="ADENYLATE CYCLASE, TERMINAL-DIFFERENTIATION SPECIFIC-RELATED"/>
    <property type="match status" value="1"/>
</dbReference>
<dbReference type="Proteomes" id="UP000325684">
    <property type="component" value="Unassembled WGS sequence"/>
</dbReference>
<dbReference type="InterPro" id="IPR001054">
    <property type="entry name" value="A/G_cyclase"/>
</dbReference>
<dbReference type="GO" id="GO:0035556">
    <property type="term" value="P:intracellular signal transduction"/>
    <property type="evidence" value="ECO:0007669"/>
    <property type="project" value="InterPro"/>
</dbReference>
<evidence type="ECO:0000259" key="2">
    <source>
        <dbReference type="PROSITE" id="PS50125"/>
    </source>
</evidence>
<dbReference type="PROSITE" id="PS50125">
    <property type="entry name" value="GUANYLATE_CYCLASE_2"/>
    <property type="match status" value="1"/>
</dbReference>
<dbReference type="PANTHER" id="PTHR43081:SF19">
    <property type="entry name" value="PH-SENSITIVE ADENYLATE CYCLASE RV1264"/>
    <property type="match status" value="1"/>
</dbReference>
<dbReference type="OrthoDB" id="9807521at2"/>
<dbReference type="RefSeq" id="WP_150945644.1">
    <property type="nucleotide sequence ID" value="NZ_VCMV01000022.1"/>
</dbReference>
<dbReference type="InterPro" id="IPR029787">
    <property type="entry name" value="Nucleotide_cyclase"/>
</dbReference>
<keyword evidence="4" id="KW-1185">Reference proteome</keyword>
<dbReference type="GO" id="GO:0006171">
    <property type="term" value="P:cAMP biosynthetic process"/>
    <property type="evidence" value="ECO:0007669"/>
    <property type="project" value="TreeGrafter"/>
</dbReference>
<dbReference type="EMBL" id="VCMV01000022">
    <property type="protein sequence ID" value="KAB0266283.1"/>
    <property type="molecule type" value="Genomic_DNA"/>
</dbReference>
<comment type="caution">
    <text evidence="3">The sequence shown here is derived from an EMBL/GenBank/DDBJ whole genome shotgun (WGS) entry which is preliminary data.</text>
</comment>
<dbReference type="CDD" id="cd07302">
    <property type="entry name" value="CHD"/>
    <property type="match status" value="1"/>
</dbReference>
<reference evidence="3 4" key="1">
    <citation type="journal article" date="2019" name="Microorganisms">
        <title>Genome Insights into the Novel Species Microvirga brassicacearum, a Rapeseed Endophyte with Biotechnological Potential.</title>
        <authorList>
            <person name="Jimenez-Gomez A."/>
            <person name="Saati-Santamaria Z."/>
            <person name="Igual J.M."/>
            <person name="Rivas R."/>
            <person name="Mateos P.F."/>
            <person name="Garcia-Fraile P."/>
        </authorList>
    </citation>
    <scope>NUCLEOTIDE SEQUENCE [LARGE SCALE GENOMIC DNA]</scope>
    <source>
        <strain evidence="3 4">CDVBN77</strain>
    </source>
</reference>
<dbReference type="AlphaFoldDB" id="A0A5N3P977"/>
<accession>A0A5N3P977</accession>
<protein>
    <submittedName>
        <fullName evidence="3">Tetratricopeptide repeat protein</fullName>
    </submittedName>
</protein>
<dbReference type="Gene3D" id="3.40.50.10070">
    <property type="entry name" value="TolB, N-terminal domain"/>
    <property type="match status" value="1"/>
</dbReference>
<evidence type="ECO:0000256" key="1">
    <source>
        <dbReference type="PROSITE-ProRule" id="PRU00339"/>
    </source>
</evidence>
<organism evidence="3 4">
    <name type="scientific">Microvirga brassicacearum</name>
    <dbReference type="NCBI Taxonomy" id="2580413"/>
    <lineage>
        <taxon>Bacteria</taxon>
        <taxon>Pseudomonadati</taxon>
        <taxon>Pseudomonadota</taxon>
        <taxon>Alphaproteobacteria</taxon>
        <taxon>Hyphomicrobiales</taxon>
        <taxon>Methylobacteriaceae</taxon>
        <taxon>Microvirga</taxon>
    </lineage>
</organism>
<evidence type="ECO:0000313" key="3">
    <source>
        <dbReference type="EMBL" id="KAB0266283.1"/>
    </source>
</evidence>
<feature type="repeat" description="TPR" evidence="1">
    <location>
        <begin position="418"/>
        <end position="451"/>
    </location>
</feature>
<dbReference type="InterPro" id="IPR011990">
    <property type="entry name" value="TPR-like_helical_dom_sf"/>
</dbReference>
<name>A0A5N3P977_9HYPH</name>
<dbReference type="Pfam" id="PF00211">
    <property type="entry name" value="Guanylate_cyc"/>
    <property type="match status" value="1"/>
</dbReference>
<dbReference type="InterPro" id="IPR050697">
    <property type="entry name" value="Adenylyl/Guanylyl_Cyclase_3/4"/>
</dbReference>
<dbReference type="Gene3D" id="1.25.40.10">
    <property type="entry name" value="Tetratricopeptide repeat domain"/>
    <property type="match status" value="1"/>
</dbReference>
<gene>
    <name evidence="3" type="ORF">FEZ63_14450</name>
</gene>